<sequence>MSGLREQQKAMRREAISRTALDLFEQQGYQTTTMEQIARLAAVSVPTVFAYFGSKQEILLEKLREADHRAVAEARRRAPEFAEALDAICYFEHCLTEYAFGVLPAPLWREILPPLLPLLGTTQTEVPEVYKRVNDALVAELALLLDDLRDSGKLRADLDTGYAAYLFNDYGHLQLLRLCSQAVPDLDAHKAEVRRFTAFLLHGMIA</sequence>
<dbReference type="SUPFAM" id="SSF46689">
    <property type="entry name" value="Homeodomain-like"/>
    <property type="match status" value="1"/>
</dbReference>
<dbReference type="InterPro" id="IPR009057">
    <property type="entry name" value="Homeodomain-like_sf"/>
</dbReference>
<gene>
    <name evidence="6" type="ORF">V0R50_23700</name>
</gene>
<dbReference type="PANTHER" id="PTHR30055">
    <property type="entry name" value="HTH-TYPE TRANSCRIPTIONAL REGULATOR RUTR"/>
    <property type="match status" value="1"/>
</dbReference>
<evidence type="ECO:0000259" key="5">
    <source>
        <dbReference type="PROSITE" id="PS50977"/>
    </source>
</evidence>
<dbReference type="PROSITE" id="PS01081">
    <property type="entry name" value="HTH_TETR_1"/>
    <property type="match status" value="1"/>
</dbReference>
<evidence type="ECO:0000313" key="6">
    <source>
        <dbReference type="EMBL" id="MEE1936242.1"/>
    </source>
</evidence>
<keyword evidence="2 4" id="KW-0238">DNA-binding</keyword>
<keyword evidence="1" id="KW-0805">Transcription regulation</keyword>
<name>A0ABU7HXG5_9PSED</name>
<keyword evidence="3" id="KW-0804">Transcription</keyword>
<organism evidence="6 7">
    <name type="scientific">Pseudomonas ulcerans</name>
    <dbReference type="NCBI Taxonomy" id="3115852"/>
    <lineage>
        <taxon>Bacteria</taxon>
        <taxon>Pseudomonadati</taxon>
        <taxon>Pseudomonadota</taxon>
        <taxon>Gammaproteobacteria</taxon>
        <taxon>Pseudomonadales</taxon>
        <taxon>Pseudomonadaceae</taxon>
        <taxon>Pseudomonas</taxon>
    </lineage>
</organism>
<dbReference type="EMBL" id="JAZDQJ010000034">
    <property type="protein sequence ID" value="MEE1936242.1"/>
    <property type="molecule type" value="Genomic_DNA"/>
</dbReference>
<evidence type="ECO:0000313" key="7">
    <source>
        <dbReference type="Proteomes" id="UP001335100"/>
    </source>
</evidence>
<reference evidence="6 7" key="1">
    <citation type="submission" date="2024-01" db="EMBL/GenBank/DDBJ databases">
        <title>Unpublished Manusciprt.</title>
        <authorList>
            <person name="Duman M."/>
            <person name="Valdes E.G."/>
            <person name="Ajmi N."/>
            <person name="Altun S."/>
            <person name="Saticioglu I.B."/>
        </authorList>
    </citation>
    <scope>NUCLEOTIDE SEQUENCE [LARGE SCALE GENOMIC DNA]</scope>
    <source>
        <strain evidence="6 7">148P</strain>
    </source>
</reference>
<evidence type="ECO:0000256" key="1">
    <source>
        <dbReference type="ARBA" id="ARBA00023015"/>
    </source>
</evidence>
<keyword evidence="7" id="KW-1185">Reference proteome</keyword>
<evidence type="ECO:0000256" key="2">
    <source>
        <dbReference type="ARBA" id="ARBA00023125"/>
    </source>
</evidence>
<dbReference type="InterPro" id="IPR001647">
    <property type="entry name" value="HTH_TetR"/>
</dbReference>
<dbReference type="Proteomes" id="UP001335100">
    <property type="component" value="Unassembled WGS sequence"/>
</dbReference>
<dbReference type="Pfam" id="PF00440">
    <property type="entry name" value="TetR_N"/>
    <property type="match status" value="1"/>
</dbReference>
<feature type="DNA-binding region" description="H-T-H motif" evidence="4">
    <location>
        <begin position="33"/>
        <end position="52"/>
    </location>
</feature>
<evidence type="ECO:0000256" key="3">
    <source>
        <dbReference type="ARBA" id="ARBA00023163"/>
    </source>
</evidence>
<dbReference type="PANTHER" id="PTHR30055:SF234">
    <property type="entry name" value="HTH-TYPE TRANSCRIPTIONAL REGULATOR BETI"/>
    <property type="match status" value="1"/>
</dbReference>
<dbReference type="PROSITE" id="PS50977">
    <property type="entry name" value="HTH_TETR_2"/>
    <property type="match status" value="1"/>
</dbReference>
<comment type="caution">
    <text evidence="6">The sequence shown here is derived from an EMBL/GenBank/DDBJ whole genome shotgun (WGS) entry which is preliminary data.</text>
</comment>
<feature type="domain" description="HTH tetR-type" evidence="5">
    <location>
        <begin position="10"/>
        <end position="70"/>
    </location>
</feature>
<accession>A0ABU7HXG5</accession>
<dbReference type="RefSeq" id="WP_330076930.1">
    <property type="nucleotide sequence ID" value="NZ_JAZDQJ010000034.1"/>
</dbReference>
<dbReference type="InterPro" id="IPR023772">
    <property type="entry name" value="DNA-bd_HTH_TetR-type_CS"/>
</dbReference>
<dbReference type="PRINTS" id="PR00455">
    <property type="entry name" value="HTHTETR"/>
</dbReference>
<dbReference type="Gene3D" id="1.10.357.10">
    <property type="entry name" value="Tetracycline Repressor, domain 2"/>
    <property type="match status" value="1"/>
</dbReference>
<dbReference type="InterPro" id="IPR050109">
    <property type="entry name" value="HTH-type_TetR-like_transc_reg"/>
</dbReference>
<protein>
    <submittedName>
        <fullName evidence="6">Helix-turn-helix domain-containing protein</fullName>
    </submittedName>
</protein>
<evidence type="ECO:0000256" key="4">
    <source>
        <dbReference type="PROSITE-ProRule" id="PRU00335"/>
    </source>
</evidence>
<proteinExistence type="predicted"/>